<evidence type="ECO:0000256" key="9">
    <source>
        <dbReference type="SAM" id="MobiDB-lite"/>
    </source>
</evidence>
<dbReference type="EC" id="3.6.4.13" evidence="8"/>
<evidence type="ECO:0000256" key="1">
    <source>
        <dbReference type="ARBA" id="ARBA00022741"/>
    </source>
</evidence>
<dbReference type="OMA" id="CYIDATS"/>
<dbReference type="PROSITE" id="PS51192">
    <property type="entry name" value="HELICASE_ATP_BIND_1"/>
    <property type="match status" value="1"/>
</dbReference>
<comment type="caution">
    <text evidence="12">The sequence shown here is derived from an EMBL/GenBank/DDBJ whole genome shotgun (WGS) entry which is preliminary data.</text>
</comment>
<dbReference type="Pfam" id="PF13959">
    <property type="entry name" value="CTE_SPB4"/>
    <property type="match status" value="1"/>
</dbReference>
<evidence type="ECO:0000256" key="7">
    <source>
        <dbReference type="ARBA" id="ARBA00047984"/>
    </source>
</evidence>
<name>A0A0V1D050_TRIBR</name>
<dbReference type="Proteomes" id="UP000054653">
    <property type="component" value="Unassembled WGS sequence"/>
</dbReference>
<feature type="domain" description="Helicase C-terminal" evidence="11">
    <location>
        <begin position="491"/>
        <end position="661"/>
    </location>
</feature>
<dbReference type="PROSITE" id="PS51194">
    <property type="entry name" value="HELICASE_CTER"/>
    <property type="match status" value="1"/>
</dbReference>
<evidence type="ECO:0000256" key="2">
    <source>
        <dbReference type="ARBA" id="ARBA00022801"/>
    </source>
</evidence>
<dbReference type="GO" id="GO:0005524">
    <property type="term" value="F:ATP binding"/>
    <property type="evidence" value="ECO:0007669"/>
    <property type="project" value="UniProtKB-UniRule"/>
</dbReference>
<accession>A0A0V1D050</accession>
<dbReference type="InterPro" id="IPR014001">
    <property type="entry name" value="Helicase_ATP-bd"/>
</dbReference>
<evidence type="ECO:0000259" key="11">
    <source>
        <dbReference type="PROSITE" id="PS51194"/>
    </source>
</evidence>
<keyword evidence="13" id="KW-1185">Reference proteome</keyword>
<comment type="function">
    <text evidence="8">RNA helicase.</text>
</comment>
<gene>
    <name evidence="12" type="primary">pit</name>
    <name evidence="12" type="ORF">T03_12698</name>
</gene>
<comment type="domain">
    <text evidence="8">The Q motif is unique to and characteristic of the DEAD box family of RNA helicases and controls ATP binding and hydrolysis.</text>
</comment>
<dbReference type="OrthoDB" id="10259640at2759"/>
<dbReference type="SMART" id="SM01178">
    <property type="entry name" value="DUF4217"/>
    <property type="match status" value="1"/>
</dbReference>
<dbReference type="Gene3D" id="3.40.50.300">
    <property type="entry name" value="P-loop containing nucleotide triphosphate hydrolases"/>
    <property type="match status" value="2"/>
</dbReference>
<dbReference type="STRING" id="45882.A0A0V1D050"/>
<keyword evidence="5 8" id="KW-0694">RNA-binding</keyword>
<dbReference type="InterPro" id="IPR001650">
    <property type="entry name" value="Helicase_C-like"/>
</dbReference>
<dbReference type="Pfam" id="PF00270">
    <property type="entry name" value="DEAD"/>
    <property type="match status" value="1"/>
</dbReference>
<keyword evidence="4 8" id="KW-0067">ATP-binding</keyword>
<sequence length="751" mass="86476">MSTKAKCIESLVYCSIINFVYSVENAALRKRNLKRKLKKKMLREKLSSKFDENTKTLQKGEASKLDKKMSREKLSSEFDENTKTLQKGEASKLDKKMLREKLSSEFDESTKTLQKGEASKLDKKMSREKLSSEFDENTKTLQKGEASKLDKKMSREKLSSEFDENTKTLQKGEASKLDKKMLREKLSSEFDENTKTLQKGEASKLDKKMSREKLSTKFNENTKTLQKGEASKLDKKMLREKLSSEFNENTKILKKGETSKLDNIDHSFESVGGILSEKTLKAIYDMGFKNMTEIQEKCIMKILNDANRSRDIVAVAKTGSGKTLAYLILAVEQLVHKKFSPDLGTGCIVVCPSREICIQTHQVMQEMLKYYDFTCAIVIGGCSRQREVEKLSAGATFVIGTPGRLLDHLEKTDFQFKKLKCLIIDEFDRIIDTNLHREMMQILQLLPRKRQTMIFGATRSKLTSTFVKIALPNRPICVGKRDKVEEPTVEGLQQGYVICPVEKRFHFLYTFLRCKKQKKIMVFFSSCASVKFHTELLRVLNFSLLSIHGKQQQQKRTETYHQFREQQSGLLLCTDVAARGLDFSGVDWIVQYDPPDDPNEYIHRVGRTARGEGTKGNAILILQPCEKRFLKHLKQASVFVRQFKFSWNKVADIQDRLENLINNEFFLCISAKEAFTGYVRAYESHHMKDVFNVRSLDIGMVSKSFGFRTPLYIDLEKSEKNEGLRSVGRKKQIRKQENTFIQIQSKKKIRA</sequence>
<evidence type="ECO:0000313" key="13">
    <source>
        <dbReference type="Proteomes" id="UP000054653"/>
    </source>
</evidence>
<dbReference type="InterPro" id="IPR025313">
    <property type="entry name" value="SPB4-like_CTE"/>
</dbReference>
<evidence type="ECO:0000313" key="12">
    <source>
        <dbReference type="EMBL" id="KRY54862.1"/>
    </source>
</evidence>
<dbReference type="SMART" id="SM00490">
    <property type="entry name" value="HELICc"/>
    <property type="match status" value="1"/>
</dbReference>
<feature type="region of interest" description="Disordered" evidence="9">
    <location>
        <begin position="53"/>
        <end position="92"/>
    </location>
</feature>
<dbReference type="CDD" id="cd18787">
    <property type="entry name" value="SF2_C_DEAD"/>
    <property type="match status" value="1"/>
</dbReference>
<evidence type="ECO:0000256" key="3">
    <source>
        <dbReference type="ARBA" id="ARBA00022806"/>
    </source>
</evidence>
<dbReference type="SUPFAM" id="SSF52540">
    <property type="entry name" value="P-loop containing nucleoside triphosphate hydrolases"/>
    <property type="match status" value="1"/>
</dbReference>
<dbReference type="AlphaFoldDB" id="A0A0V1D050"/>
<evidence type="ECO:0000256" key="8">
    <source>
        <dbReference type="RuleBase" id="RU365068"/>
    </source>
</evidence>
<dbReference type="EMBL" id="JYDI01000063">
    <property type="protein sequence ID" value="KRY54862.1"/>
    <property type="molecule type" value="Genomic_DNA"/>
</dbReference>
<feature type="compositionally biased region" description="Basic and acidic residues" evidence="9">
    <location>
        <begin position="145"/>
        <end position="166"/>
    </location>
</feature>
<dbReference type="GO" id="GO:0003723">
    <property type="term" value="F:RNA binding"/>
    <property type="evidence" value="ECO:0007669"/>
    <property type="project" value="UniProtKB-UniRule"/>
</dbReference>
<dbReference type="GO" id="GO:0016787">
    <property type="term" value="F:hydrolase activity"/>
    <property type="evidence" value="ECO:0007669"/>
    <property type="project" value="UniProtKB-KW"/>
</dbReference>
<feature type="domain" description="Helicase ATP-binding" evidence="10">
    <location>
        <begin position="303"/>
        <end position="477"/>
    </location>
</feature>
<feature type="compositionally biased region" description="Basic and acidic residues" evidence="9">
    <location>
        <begin position="61"/>
        <end position="82"/>
    </location>
</feature>
<dbReference type="FunFam" id="3.40.50.300:FF:000379">
    <property type="entry name" value="RNA helicase"/>
    <property type="match status" value="1"/>
</dbReference>
<evidence type="ECO:0000259" key="10">
    <source>
        <dbReference type="PROSITE" id="PS51192"/>
    </source>
</evidence>
<keyword evidence="3 8" id="KW-0347">Helicase</keyword>
<comment type="similarity">
    <text evidence="6">Belongs to the DEAD box helicase family. DDX18/HAS1 subfamily.</text>
</comment>
<dbReference type="InterPro" id="IPR011545">
    <property type="entry name" value="DEAD/DEAH_box_helicase_dom"/>
</dbReference>
<feature type="region of interest" description="Disordered" evidence="9">
    <location>
        <begin position="104"/>
        <end position="175"/>
    </location>
</feature>
<organism evidence="12 13">
    <name type="scientific">Trichinella britovi</name>
    <name type="common">Parasitic roundworm</name>
    <dbReference type="NCBI Taxonomy" id="45882"/>
    <lineage>
        <taxon>Eukaryota</taxon>
        <taxon>Metazoa</taxon>
        <taxon>Ecdysozoa</taxon>
        <taxon>Nematoda</taxon>
        <taxon>Enoplea</taxon>
        <taxon>Dorylaimia</taxon>
        <taxon>Trichinellida</taxon>
        <taxon>Trichinellidae</taxon>
        <taxon>Trichinella</taxon>
    </lineage>
</organism>
<evidence type="ECO:0000256" key="5">
    <source>
        <dbReference type="ARBA" id="ARBA00022884"/>
    </source>
</evidence>
<dbReference type="InterPro" id="IPR027417">
    <property type="entry name" value="P-loop_NTPase"/>
</dbReference>
<keyword evidence="1 8" id="KW-0547">Nucleotide-binding</keyword>
<dbReference type="Pfam" id="PF00271">
    <property type="entry name" value="Helicase_C"/>
    <property type="match status" value="1"/>
</dbReference>
<dbReference type="SMART" id="SM00487">
    <property type="entry name" value="DEXDc"/>
    <property type="match status" value="1"/>
</dbReference>
<evidence type="ECO:0000256" key="6">
    <source>
        <dbReference type="ARBA" id="ARBA00024357"/>
    </source>
</evidence>
<keyword evidence="2 8" id="KW-0378">Hydrolase</keyword>
<feature type="compositionally biased region" description="Basic and acidic residues" evidence="9">
    <location>
        <begin position="117"/>
        <end position="138"/>
    </location>
</feature>
<dbReference type="PANTHER" id="PTHR24031">
    <property type="entry name" value="RNA HELICASE"/>
    <property type="match status" value="1"/>
</dbReference>
<proteinExistence type="inferred from homology"/>
<dbReference type="GO" id="GO:0003724">
    <property type="term" value="F:RNA helicase activity"/>
    <property type="evidence" value="ECO:0007669"/>
    <property type="project" value="UniProtKB-EC"/>
</dbReference>
<protein>
    <recommendedName>
        <fullName evidence="8">ATP-dependent RNA helicase</fullName>
        <ecNumber evidence="8">3.6.4.13</ecNumber>
    </recommendedName>
</protein>
<reference evidence="12 13" key="1">
    <citation type="submission" date="2015-01" db="EMBL/GenBank/DDBJ databases">
        <title>Evolution of Trichinella species and genotypes.</title>
        <authorList>
            <person name="Korhonen P.K."/>
            <person name="Edoardo P."/>
            <person name="Giuseppe L.R."/>
            <person name="Gasser R.B."/>
        </authorList>
    </citation>
    <scope>NUCLEOTIDE SEQUENCE [LARGE SCALE GENOMIC DNA]</scope>
    <source>
        <strain evidence="12">ISS120</strain>
    </source>
</reference>
<comment type="catalytic activity">
    <reaction evidence="7 8">
        <text>ATP + H2O = ADP + phosphate + H(+)</text>
        <dbReference type="Rhea" id="RHEA:13065"/>
        <dbReference type="ChEBI" id="CHEBI:15377"/>
        <dbReference type="ChEBI" id="CHEBI:15378"/>
        <dbReference type="ChEBI" id="CHEBI:30616"/>
        <dbReference type="ChEBI" id="CHEBI:43474"/>
        <dbReference type="ChEBI" id="CHEBI:456216"/>
        <dbReference type="EC" id="3.6.4.13"/>
    </reaction>
</comment>
<evidence type="ECO:0000256" key="4">
    <source>
        <dbReference type="ARBA" id="ARBA00022840"/>
    </source>
</evidence>